<reference evidence="20" key="2">
    <citation type="submission" date="2020-09" db="EMBL/GenBank/DDBJ databases">
        <authorList>
            <person name="Sun Q."/>
            <person name="Sedlacek I."/>
        </authorList>
    </citation>
    <scope>NUCLEOTIDE SEQUENCE</scope>
    <source>
        <strain evidence="20">CCM 7897</strain>
    </source>
</reference>
<feature type="binding site" description="covalent" evidence="16">
    <location>
        <position position="175"/>
    </location>
    <ligand>
        <name>heme c</name>
        <dbReference type="ChEBI" id="CHEBI:61717"/>
        <label>2</label>
    </ligand>
</feature>
<gene>
    <name evidence="20" type="ORF">GCM10007301_37060</name>
</gene>
<evidence type="ECO:0000313" key="20">
    <source>
        <dbReference type="EMBL" id="GGF73843.1"/>
    </source>
</evidence>
<evidence type="ECO:0000256" key="4">
    <source>
        <dbReference type="ARBA" id="ARBA00022617"/>
    </source>
</evidence>
<dbReference type="InterPro" id="IPR036909">
    <property type="entry name" value="Cyt_c-like_dom_sf"/>
</dbReference>
<feature type="binding site" description="axial binding residue" evidence="17">
    <location>
        <position position="179"/>
    </location>
    <ligand>
        <name>heme c</name>
        <dbReference type="ChEBI" id="CHEBI:61717"/>
        <label>2</label>
    </ligand>
    <ligandPart>
        <name>Fe</name>
        <dbReference type="ChEBI" id="CHEBI:18248"/>
    </ligandPart>
</feature>
<keyword evidence="4 14" id="KW-0349">Heme</keyword>
<evidence type="ECO:0000256" key="14">
    <source>
        <dbReference type="PIRNR" id="PIRNR038455"/>
    </source>
</evidence>
<organism evidence="20 21">
    <name type="scientific">Azorhizobium oxalatiphilum</name>
    <dbReference type="NCBI Taxonomy" id="980631"/>
    <lineage>
        <taxon>Bacteria</taxon>
        <taxon>Pseudomonadati</taxon>
        <taxon>Pseudomonadota</taxon>
        <taxon>Alphaproteobacteria</taxon>
        <taxon>Hyphomicrobiales</taxon>
        <taxon>Xanthobacteraceae</taxon>
        <taxon>Azorhizobium</taxon>
    </lineage>
</organism>
<dbReference type="GO" id="GO:0016740">
    <property type="term" value="F:transferase activity"/>
    <property type="evidence" value="ECO:0007669"/>
    <property type="project" value="UniProtKB-KW"/>
</dbReference>
<evidence type="ECO:0000256" key="8">
    <source>
        <dbReference type="ARBA" id="ARBA00022764"/>
    </source>
</evidence>
<dbReference type="NCBIfam" id="TIGR04484">
    <property type="entry name" value="thiosulf_SoxA"/>
    <property type="match status" value="1"/>
</dbReference>
<keyword evidence="21" id="KW-1185">Reference proteome</keyword>
<feature type="active site" description="Cysteine persulfide intermediate" evidence="15">
    <location>
        <position position="220"/>
    </location>
</feature>
<comment type="cofactor">
    <cofactor evidence="16">
        <name>heme</name>
        <dbReference type="ChEBI" id="CHEBI:30413"/>
    </cofactor>
    <text evidence="16">Binds 2 heme groups per subunit.</text>
</comment>
<evidence type="ECO:0000256" key="7">
    <source>
        <dbReference type="ARBA" id="ARBA00022729"/>
    </source>
</evidence>
<dbReference type="SUPFAM" id="SSF46626">
    <property type="entry name" value="Cytochrome c"/>
    <property type="match status" value="2"/>
</dbReference>
<keyword evidence="3 14" id="KW-0813">Transport</keyword>
<dbReference type="GO" id="GO:0016669">
    <property type="term" value="F:oxidoreductase activity, acting on a sulfur group of donors, cytochrome as acceptor"/>
    <property type="evidence" value="ECO:0007669"/>
    <property type="project" value="InterPro"/>
</dbReference>
<keyword evidence="7 18" id="KW-0732">Signal</keyword>
<dbReference type="GO" id="GO:0046872">
    <property type="term" value="F:metal ion binding"/>
    <property type="evidence" value="ECO:0007669"/>
    <property type="project" value="UniProtKB-KW"/>
</dbReference>
<evidence type="ECO:0000256" key="5">
    <source>
        <dbReference type="ARBA" id="ARBA00022679"/>
    </source>
</evidence>
<keyword evidence="10 14" id="KW-0408">Iron</keyword>
<evidence type="ECO:0000256" key="10">
    <source>
        <dbReference type="ARBA" id="ARBA00023004"/>
    </source>
</evidence>
<evidence type="ECO:0000256" key="2">
    <source>
        <dbReference type="ARBA" id="ARBA00011530"/>
    </source>
</evidence>
<dbReference type="Pfam" id="PF21342">
    <property type="entry name" value="SoxA-TsdA_cyt-c"/>
    <property type="match status" value="2"/>
</dbReference>
<comment type="similarity">
    <text evidence="11 14">Belongs to the SoxA family.</text>
</comment>
<keyword evidence="5 14" id="KW-0808">Transferase</keyword>
<dbReference type="InterPro" id="IPR009056">
    <property type="entry name" value="Cyt_c-like_dom"/>
</dbReference>
<comment type="subunit">
    <text evidence="2 14">Heterodimer of SoxA and SoxX.</text>
</comment>
<feature type="domain" description="Cytochrome c" evidence="19">
    <location>
        <begin position="155"/>
        <end position="259"/>
    </location>
</feature>
<feature type="signal peptide" evidence="18">
    <location>
        <begin position="1"/>
        <end position="23"/>
    </location>
</feature>
<dbReference type="RefSeq" id="WP_188581272.1">
    <property type="nucleotide sequence ID" value="NZ_BMCT01000005.1"/>
</dbReference>
<dbReference type="GO" id="GO:0070069">
    <property type="term" value="C:cytochrome complex"/>
    <property type="evidence" value="ECO:0007669"/>
    <property type="project" value="InterPro"/>
</dbReference>
<comment type="catalytic activity">
    <reaction evidence="13 14">
        <text>S-sulfanyl-L-cysteinyl-[SoxY protein] + thiosulfate + 2 Fe(III)-[cytochrome c] = S-(2-sulfodisulfanyl)-L-cysteinyl-[SoxY protein] + 2 Fe(II)-[cytochrome c] + 2 H(+)</text>
        <dbReference type="Rhea" id="RHEA:51224"/>
        <dbReference type="Rhea" id="RHEA-COMP:10350"/>
        <dbReference type="Rhea" id="RHEA-COMP:14399"/>
        <dbReference type="Rhea" id="RHEA-COMP:14689"/>
        <dbReference type="Rhea" id="RHEA-COMP:14690"/>
        <dbReference type="ChEBI" id="CHEBI:15378"/>
        <dbReference type="ChEBI" id="CHEBI:29033"/>
        <dbReference type="ChEBI" id="CHEBI:29034"/>
        <dbReference type="ChEBI" id="CHEBI:33542"/>
        <dbReference type="ChEBI" id="CHEBI:61963"/>
        <dbReference type="ChEBI" id="CHEBI:140664"/>
        <dbReference type="EC" id="2.8.5.2"/>
    </reaction>
</comment>
<feature type="binding site" description="covalent" evidence="16">
    <location>
        <position position="74"/>
    </location>
    <ligand>
        <name>heme c</name>
        <dbReference type="ChEBI" id="CHEBI:61717"/>
        <label>1</label>
    </ligand>
</feature>
<feature type="binding site" description="axial binding residue" evidence="17">
    <location>
        <position position="112"/>
    </location>
    <ligand>
        <name>heme c</name>
        <dbReference type="ChEBI" id="CHEBI:61717"/>
        <label>1</label>
    </ligand>
    <ligandPart>
        <name>Fe</name>
        <dbReference type="ChEBI" id="CHEBI:18248"/>
    </ligandPart>
</feature>
<evidence type="ECO:0000259" key="19">
    <source>
        <dbReference type="PROSITE" id="PS51007"/>
    </source>
</evidence>
<dbReference type="AlphaFoldDB" id="A0A917C976"/>
<dbReference type="GO" id="GO:0042597">
    <property type="term" value="C:periplasmic space"/>
    <property type="evidence" value="ECO:0007669"/>
    <property type="project" value="UniProtKB-SubCell"/>
</dbReference>
<dbReference type="GO" id="GO:0009055">
    <property type="term" value="F:electron transfer activity"/>
    <property type="evidence" value="ECO:0007669"/>
    <property type="project" value="InterPro"/>
</dbReference>
<evidence type="ECO:0000256" key="9">
    <source>
        <dbReference type="ARBA" id="ARBA00022982"/>
    </source>
</evidence>
<comment type="catalytic activity">
    <reaction evidence="12 14">
        <text>L-cysteinyl-[SoxY protein] + thiosulfate + 2 Fe(III)-[cytochrome c] = S-sulfosulfanyl-L-cysteinyl-[SoxY protein] + 2 Fe(II)-[cytochrome c] + 2 H(+)</text>
        <dbReference type="Rhea" id="RHEA:56720"/>
        <dbReference type="Rhea" id="RHEA-COMP:10350"/>
        <dbReference type="Rhea" id="RHEA-COMP:14328"/>
        <dbReference type="Rhea" id="RHEA-COMP:14399"/>
        <dbReference type="Rhea" id="RHEA-COMP:14691"/>
        <dbReference type="ChEBI" id="CHEBI:15378"/>
        <dbReference type="ChEBI" id="CHEBI:29033"/>
        <dbReference type="ChEBI" id="CHEBI:29034"/>
        <dbReference type="ChEBI" id="CHEBI:29950"/>
        <dbReference type="ChEBI" id="CHEBI:33542"/>
        <dbReference type="ChEBI" id="CHEBI:139321"/>
        <dbReference type="EC" id="2.8.5.2"/>
    </reaction>
</comment>
<evidence type="ECO:0000256" key="6">
    <source>
        <dbReference type="ARBA" id="ARBA00022723"/>
    </source>
</evidence>
<dbReference type="PIRSF" id="PIRSF038455">
    <property type="entry name" value="SoxA"/>
    <property type="match status" value="1"/>
</dbReference>
<dbReference type="Gene3D" id="1.10.760.10">
    <property type="entry name" value="Cytochrome c-like domain"/>
    <property type="match status" value="2"/>
</dbReference>
<keyword evidence="8 14" id="KW-0574">Periplasm</keyword>
<name>A0A917C976_9HYPH</name>
<sequence length="259" mass="27755">MRPAVRCFGLAAPLLLAASVAHGIEQGEPRSGIAFASPETRAMQADDTANPGLFWVLDGEQLWAKREGAAQKSCGDCHGAASASMKGIAARYPAFDDKTGQAVDLTGRINLCRTRHQQATPLPHEGKEMLALTAFVGFQSRGLPMAPPADPRLAPARAQGEALFTQRMGQLDLSCANCHEANWQGRLGGSPITQGQSNAYPLYRLEWQGLGSLQRRMRACMVGVRAEPFDYGAPEFVALEAFLATRAKGLPVETPGVRP</sequence>
<feature type="binding site" description="axial binding residue" evidence="17">
    <location>
        <position position="78"/>
    </location>
    <ligand>
        <name>heme c</name>
        <dbReference type="ChEBI" id="CHEBI:61717"/>
        <label>1</label>
    </ligand>
    <ligandPart>
        <name>Fe</name>
        <dbReference type="ChEBI" id="CHEBI:18248"/>
    </ligandPart>
</feature>
<comment type="function">
    <text evidence="14">C-type monoheme cytochrome, which is part of the SoxAX cytochrome complex involved in sulfur oxidation. The SoxAX complex catalyzes the formation of a heterodisulfide bond between the conserved cysteine residue on a sulfur carrier SoxYZ complex subunit SoxY and thiosulfate or other inorganic sulfur substrates. This leads to the liberation of two electrons, which may be transferred from the SoxAX complex to another cytochrome c that then channels them into the respiratory electron transport chain. Some electrons may be used for reductive CO(2) fixation.</text>
</comment>
<keyword evidence="6 14" id="KW-0479">Metal-binding</keyword>
<evidence type="ECO:0000256" key="12">
    <source>
        <dbReference type="ARBA" id="ARBA00048077"/>
    </source>
</evidence>
<dbReference type="InterPro" id="IPR025710">
    <property type="entry name" value="SoxA"/>
</dbReference>
<feature type="binding site" description="axial binding residue" evidence="17">
    <location>
        <position position="220"/>
    </location>
    <ligand>
        <name>heme c</name>
        <dbReference type="ChEBI" id="CHEBI:61717"/>
        <label>2</label>
    </ligand>
    <ligandPart>
        <name>Fe</name>
        <dbReference type="ChEBI" id="CHEBI:18248"/>
    </ligandPart>
</feature>
<dbReference type="Proteomes" id="UP000606044">
    <property type="component" value="Unassembled WGS sequence"/>
</dbReference>
<accession>A0A917C976</accession>
<feature type="binding site" description="covalent" evidence="16">
    <location>
        <position position="77"/>
    </location>
    <ligand>
        <name>heme c</name>
        <dbReference type="ChEBI" id="CHEBI:61717"/>
        <label>1</label>
    </ligand>
</feature>
<evidence type="ECO:0000313" key="21">
    <source>
        <dbReference type="Proteomes" id="UP000606044"/>
    </source>
</evidence>
<keyword evidence="9 14" id="KW-0249">Electron transport</keyword>
<evidence type="ECO:0000256" key="18">
    <source>
        <dbReference type="SAM" id="SignalP"/>
    </source>
</evidence>
<dbReference type="EMBL" id="BMCT01000005">
    <property type="protein sequence ID" value="GGF73843.1"/>
    <property type="molecule type" value="Genomic_DNA"/>
</dbReference>
<evidence type="ECO:0000256" key="16">
    <source>
        <dbReference type="PIRSR" id="PIRSR038455-2"/>
    </source>
</evidence>
<evidence type="ECO:0000256" key="1">
    <source>
        <dbReference type="ARBA" id="ARBA00004418"/>
    </source>
</evidence>
<evidence type="ECO:0000256" key="15">
    <source>
        <dbReference type="PIRSR" id="PIRSR038455-1"/>
    </source>
</evidence>
<comment type="subcellular location">
    <subcellularLocation>
        <location evidence="1 14">Periplasm</location>
    </subcellularLocation>
</comment>
<protein>
    <recommendedName>
        <fullName evidence="14">SoxAX cytochrome complex subunit A</fullName>
        <ecNumber evidence="14">2.8.5.2</ecNumber>
    </recommendedName>
    <alternativeName>
        <fullName evidence="14">Protein SoxA</fullName>
    </alternativeName>
    <alternativeName>
        <fullName evidence="14">Sulfur oxidizing protein A</fullName>
    </alternativeName>
    <alternativeName>
        <fullName evidence="14">Thiosulfate-oxidizing multienzyme system protein SoxA</fullName>
    </alternativeName>
</protein>
<dbReference type="PROSITE" id="PS51007">
    <property type="entry name" value="CYTC"/>
    <property type="match status" value="1"/>
</dbReference>
<feature type="chain" id="PRO_5037815414" description="SoxAX cytochrome complex subunit A" evidence="18">
    <location>
        <begin position="24"/>
        <end position="259"/>
    </location>
</feature>
<proteinExistence type="inferred from homology"/>
<evidence type="ECO:0000256" key="17">
    <source>
        <dbReference type="PIRSR" id="PIRSR038455-3"/>
    </source>
</evidence>
<dbReference type="GO" id="GO:0020037">
    <property type="term" value="F:heme binding"/>
    <property type="evidence" value="ECO:0007669"/>
    <property type="project" value="InterPro"/>
</dbReference>
<comment type="cofactor">
    <cofactor evidence="14">
        <name>heme</name>
        <dbReference type="ChEBI" id="CHEBI:30413"/>
    </cofactor>
    <text evidence="14">Binds 1 heme group per subunit.</text>
</comment>
<reference evidence="20" key="1">
    <citation type="journal article" date="2014" name="Int. J. Syst. Evol. Microbiol.">
        <title>Complete genome sequence of Corynebacterium casei LMG S-19264T (=DSM 44701T), isolated from a smear-ripened cheese.</title>
        <authorList>
            <consortium name="US DOE Joint Genome Institute (JGI-PGF)"/>
            <person name="Walter F."/>
            <person name="Albersmeier A."/>
            <person name="Kalinowski J."/>
            <person name="Ruckert C."/>
        </authorList>
    </citation>
    <scope>NUCLEOTIDE SEQUENCE</scope>
    <source>
        <strain evidence="20">CCM 7897</strain>
    </source>
</reference>
<feature type="binding site" description="covalent" evidence="16">
    <location>
        <position position="178"/>
    </location>
    <ligand>
        <name>heme c</name>
        <dbReference type="ChEBI" id="CHEBI:61717"/>
        <label>2</label>
    </ligand>
</feature>
<comment type="caution">
    <text evidence="20">The sequence shown here is derived from an EMBL/GenBank/DDBJ whole genome shotgun (WGS) entry which is preliminary data.</text>
</comment>
<evidence type="ECO:0000256" key="11">
    <source>
        <dbReference type="ARBA" id="ARBA00025746"/>
    </source>
</evidence>
<evidence type="ECO:0000256" key="3">
    <source>
        <dbReference type="ARBA" id="ARBA00022448"/>
    </source>
</evidence>
<dbReference type="GO" id="GO:0019417">
    <property type="term" value="P:sulfur oxidation"/>
    <property type="evidence" value="ECO:0007669"/>
    <property type="project" value="InterPro"/>
</dbReference>
<feature type="binding site" evidence="16">
    <location>
        <position position="216"/>
    </location>
    <ligand>
        <name>substrate</name>
    </ligand>
</feature>
<dbReference type="EC" id="2.8.5.2" evidence="14"/>
<evidence type="ECO:0000256" key="13">
    <source>
        <dbReference type="ARBA" id="ARBA00048423"/>
    </source>
</evidence>